<feature type="compositionally biased region" description="Pro residues" evidence="7">
    <location>
        <begin position="1488"/>
        <end position="1501"/>
    </location>
</feature>
<evidence type="ECO:0000259" key="9">
    <source>
        <dbReference type="Pfam" id="PF12932"/>
    </source>
</evidence>
<evidence type="ECO:0000256" key="5">
    <source>
        <dbReference type="ARBA" id="ARBA00022892"/>
    </source>
</evidence>
<proteinExistence type="inferred from homology"/>
<comment type="subcellular location">
    <subcellularLocation>
        <location evidence="1">Endoplasmic reticulum</location>
    </subcellularLocation>
    <subcellularLocation>
        <location evidence="6">Golgi apparatus membrane</location>
    </subcellularLocation>
</comment>
<dbReference type="InterPro" id="IPR024340">
    <property type="entry name" value="Sec16_CCD"/>
</dbReference>
<feature type="compositionally biased region" description="Low complexity" evidence="7">
    <location>
        <begin position="1473"/>
        <end position="1487"/>
    </location>
</feature>
<evidence type="ECO:0000313" key="11">
    <source>
        <dbReference type="Proteomes" id="UP000008281"/>
    </source>
</evidence>
<dbReference type="GO" id="GO:0012507">
    <property type="term" value="C:ER to Golgi transport vesicle membrane"/>
    <property type="evidence" value="ECO:0007669"/>
    <property type="project" value="TreeGrafter"/>
</dbReference>
<dbReference type="InterPro" id="IPR024298">
    <property type="entry name" value="Sec16_Sec23-bd"/>
</dbReference>
<evidence type="ECO:0000256" key="6">
    <source>
        <dbReference type="RuleBase" id="RU364101"/>
    </source>
</evidence>
<keyword evidence="5 6" id="KW-0931">ER-Golgi transport</keyword>
<dbReference type="Proteomes" id="UP000008281">
    <property type="component" value="Unassembled WGS sequence"/>
</dbReference>
<feature type="compositionally biased region" description="Polar residues" evidence="7">
    <location>
        <begin position="1661"/>
        <end position="1671"/>
    </location>
</feature>
<dbReference type="STRING" id="31234.E3MJT9"/>
<dbReference type="CDD" id="cd09233">
    <property type="entry name" value="ACE1-Sec16-like"/>
    <property type="match status" value="1"/>
</dbReference>
<evidence type="ECO:0000256" key="7">
    <source>
        <dbReference type="SAM" id="MobiDB-lite"/>
    </source>
</evidence>
<sequence length="1677" mass="186867">MSFYWEKGLQQQDTGQPAQQQGQWDFINLGGAPAPQHQWNSSVQQQQQPQHQQQTNYYYQSAPSQPQQPHTNHSAQQQQYNVSSQRQQSAEQNYQQQQWMAQQQSQHQAPPSQQAQTQQTQHQPQKPKKAQQTVIEHTPLLPPAQQVQQVQPQAQQAPNFTPAPPVLAPSFQPVESHQQYYQQQPQQQSQPMYQQYVNSKPEETAAPAYYPPPPVTQLGSAPASKEVTPEPQTKPMAPAVQVAPVTQKQAAPTPKPPVLAPPTTTPVVPKKEEHLTVAAPIVIEDAKPKVTPTSSEDDWEKADMEIQRVEDENKRQKASQAAPEKPEESRESSSLGGSWATQDTEPSERSSVEPVEIVEHPVSIEVDIEEKTPRVSVSENQATPTIVNMSTSLSDDRQETPEAGHPNQSTSVVINSSSSPLEAIATSTPKDMRPEKRSSVSSQGTIGTEKSRSKKNTEKSERRNYPDMFNKHEPQNHIVEKEEESGNNSDSTMASGRPEFVRGEARASYREYKKTYHAIVDRLNFMRANQNHSDFRPSSKLANPLLAAAGLSRQHPAIRRESLGARNDGRASVPLHHSHSFNDNIYSEQNGGRRSRVSRLDPSGRPSSRHAPGYASVNHSQINPYDQRGYAQQQNPLFRHGRHSAMAGQYDPRRPYGAEQYPGAVYGQEPQEASSISESDEDEGESDYEIQGYNMHHRQAPSEHSYHPSQGGDDEGKTLYYCGVVHVNMDLWYRIKEKTGIPAGFANLNSIQKAAFMFYTVVFKQPYPNVETFHNRFNREFFRYKCDGQSEDAALFQICRTMQEQYEARRKEKELAYQNMKATLFSDENSIDGVNINYPPYHSSGEPPKSIMLTRQSENNSVYAESLNACDVYNNGPLKFSCPHSFLNISHGGQIISIQPDQSISAVVFDDIKSVLRDIPTLQIKDAAMSFKGPLIPHQSASHTVRLYITKQIENIKRSAVAMENPEANDVVESLLVWQLLETMVKQQGNITGPDIAEILAKVASQPVNIEAPPQMSNITPALNQFTQFLLGGHIDEAVESAMRNGLFADALVLTRRLFPNDERKIEQIESRFLQTRSMNNPVTTLVSVAKGEVPPVLTNPPLDDHLSWRTHAAIILANLDQRGTALSTIHQLGRALAKRDYHSAADFCFLVCGVLGGEKENPFTPVPTPYVSFFNNTYLYYYLCCREGEEDYRRYISLVNSDIPDNEANPKCQYGFLLTDLHATEIFDYALRLKPDRESLLATSVEYQTARIKYAKLLANHGFTTDAYRYCTEVARAIWVHITLFCQDDLLELCDLADSLHHRADVNPEETQWIESLRAIAQAGYGQASPTTTTVATTNQENTDGFQSYGYEQHPETVYDAEPLQPTPLVPTAPELAPTPTLSAFTAPIPSEHQIFEHQTPPEIAQQHQQNHFHEDVRHAPATPTGSVHQEQHAQQYESPFSYHSTPQDQYQYPDDGFTTPPDFNDGPLTMASSPQASAPQLAEQPVAPPPATQAPPPPQQHQQYSDQQQQQQPPQQHENQVQNQLNSDNKNQSQGWLKTIQTKVQKALPGQNPMNLPEDKNPTIVWDESQKKYIGAGVEPEPVAPPPPTASSAPAPPTGGGLRAARGVSRYAKVGLGNSPSNASQAPAGMMPQAPPTASFGFMPAPVDDDADSVDPFSGQANPTIQQSAPRPVDD</sequence>
<feature type="compositionally biased region" description="Low complexity" evidence="7">
    <location>
        <begin position="409"/>
        <end position="419"/>
    </location>
</feature>
<dbReference type="FunFam" id="1.25.40.1030:FF:000013">
    <property type="entry name" value="Protein transport protein sec16"/>
    <property type="match status" value="1"/>
</dbReference>
<dbReference type="PANTHER" id="PTHR13402">
    <property type="entry name" value="RGPR-RELATED"/>
    <property type="match status" value="1"/>
</dbReference>
<dbReference type="HOGENOM" id="CLU_243954_0_0_1"/>
<feature type="compositionally biased region" description="Polar residues" evidence="7">
    <location>
        <begin position="439"/>
        <end position="448"/>
    </location>
</feature>
<feature type="compositionally biased region" description="Low complexity" evidence="7">
    <location>
        <begin position="1625"/>
        <end position="1634"/>
    </location>
</feature>
<feature type="domain" description="Sec16 central conserved" evidence="9">
    <location>
        <begin position="888"/>
        <end position="989"/>
    </location>
</feature>
<accession>E3MJT9</accession>
<comment type="similarity">
    <text evidence="2 6">Belongs to the SEC16 family.</text>
</comment>
<feature type="compositionally biased region" description="Low complexity" evidence="7">
    <location>
        <begin position="35"/>
        <end position="124"/>
    </location>
</feature>
<dbReference type="GO" id="GO:0070973">
    <property type="term" value="P:protein localization to endoplasmic reticulum exit site"/>
    <property type="evidence" value="ECO:0007669"/>
    <property type="project" value="TreeGrafter"/>
</dbReference>
<dbReference type="eggNOG" id="KOG1913">
    <property type="taxonomic scope" value="Eukaryota"/>
</dbReference>
<feature type="region of interest" description="Disordered" evidence="7">
    <location>
        <begin position="1579"/>
        <end position="1677"/>
    </location>
</feature>
<dbReference type="GO" id="GO:0016192">
    <property type="term" value="P:vesicle-mediated transport"/>
    <property type="evidence" value="ECO:0007669"/>
    <property type="project" value="UniProtKB-KW"/>
</dbReference>
<evidence type="ECO:0000256" key="1">
    <source>
        <dbReference type="ARBA" id="ARBA00004240"/>
    </source>
</evidence>
<evidence type="ECO:0000313" key="10">
    <source>
        <dbReference type="EMBL" id="EFP03603.1"/>
    </source>
</evidence>
<evidence type="ECO:0000256" key="2">
    <source>
        <dbReference type="ARBA" id="ARBA00005927"/>
    </source>
</evidence>
<dbReference type="OrthoDB" id="8918678at2759"/>
<dbReference type="Gene3D" id="1.25.40.1030">
    <property type="match status" value="1"/>
</dbReference>
<evidence type="ECO:0000256" key="3">
    <source>
        <dbReference type="ARBA" id="ARBA00022448"/>
    </source>
</evidence>
<gene>
    <name evidence="10" type="ORF">CRE_19189</name>
</gene>
<dbReference type="OMA" id="YGEGQPQ"/>
<keyword evidence="3 6" id="KW-0813">Transport</keyword>
<dbReference type="EMBL" id="DS268450">
    <property type="protein sequence ID" value="EFP03603.1"/>
    <property type="molecule type" value="Genomic_DNA"/>
</dbReference>
<keyword evidence="6" id="KW-0333">Golgi apparatus</keyword>
<reference evidence="10" key="1">
    <citation type="submission" date="2007-07" db="EMBL/GenBank/DDBJ databases">
        <title>PCAP assembly of the Caenorhabditis remanei genome.</title>
        <authorList>
            <consortium name="The Caenorhabditis remanei Sequencing Consortium"/>
            <person name="Wilson R.K."/>
        </authorList>
    </citation>
    <scope>NUCLEOTIDE SEQUENCE [LARGE SCALE GENOMIC DNA]</scope>
    <source>
        <strain evidence="10">PB4641</strain>
    </source>
</reference>
<dbReference type="FunCoup" id="E3MJT9">
    <property type="interactions" value="159"/>
</dbReference>
<dbReference type="GO" id="GO:0015031">
    <property type="term" value="P:protein transport"/>
    <property type="evidence" value="ECO:0007669"/>
    <property type="project" value="UniProtKB-KW"/>
</dbReference>
<dbReference type="GO" id="GO:0007030">
    <property type="term" value="P:Golgi organization"/>
    <property type="evidence" value="ECO:0007669"/>
    <property type="project" value="TreeGrafter"/>
</dbReference>
<keyword evidence="11" id="KW-1185">Reference proteome</keyword>
<feature type="region of interest" description="Disordered" evidence="7">
    <location>
        <begin position="1420"/>
        <end position="1534"/>
    </location>
</feature>
<feature type="region of interest" description="Disordered" evidence="7">
    <location>
        <begin position="564"/>
        <end position="621"/>
    </location>
</feature>
<evidence type="ECO:0000259" key="8">
    <source>
        <dbReference type="Pfam" id="PF12931"/>
    </source>
</evidence>
<feature type="compositionally biased region" description="Low complexity" evidence="7">
    <location>
        <begin position="8"/>
        <end position="23"/>
    </location>
</feature>
<feature type="compositionally biased region" description="Polar residues" evidence="7">
    <location>
        <begin position="375"/>
        <end position="393"/>
    </location>
</feature>
<dbReference type="PANTHER" id="PTHR13402:SF30">
    <property type="entry name" value="PROTEIN TRANSPORT PROTEIN SEC16"/>
    <property type="match status" value="1"/>
</dbReference>
<feature type="region of interest" description="Disordered" evidence="7">
    <location>
        <begin position="667"/>
        <end position="686"/>
    </location>
</feature>
<organism evidence="11">
    <name type="scientific">Caenorhabditis remanei</name>
    <name type="common">Caenorhabditis vulgaris</name>
    <dbReference type="NCBI Taxonomy" id="31234"/>
    <lineage>
        <taxon>Eukaryota</taxon>
        <taxon>Metazoa</taxon>
        <taxon>Ecdysozoa</taxon>
        <taxon>Nematoda</taxon>
        <taxon>Chromadorea</taxon>
        <taxon>Rhabditida</taxon>
        <taxon>Rhabditina</taxon>
        <taxon>Rhabditomorpha</taxon>
        <taxon>Rhabditoidea</taxon>
        <taxon>Rhabditidae</taxon>
        <taxon>Peloderinae</taxon>
        <taxon>Caenorhabditis</taxon>
    </lineage>
</organism>
<feature type="compositionally biased region" description="Polar residues" evidence="7">
    <location>
        <begin position="581"/>
        <end position="592"/>
    </location>
</feature>
<feature type="compositionally biased region" description="Low complexity" evidence="7">
    <location>
        <begin position="178"/>
        <end position="196"/>
    </location>
</feature>
<dbReference type="Pfam" id="PF12931">
    <property type="entry name" value="TPR_Sec16"/>
    <property type="match status" value="2"/>
</dbReference>
<dbReference type="GO" id="GO:0000139">
    <property type="term" value="C:Golgi membrane"/>
    <property type="evidence" value="ECO:0007669"/>
    <property type="project" value="UniProtKB-SubCell"/>
</dbReference>
<evidence type="ECO:0000256" key="4">
    <source>
        <dbReference type="ARBA" id="ARBA00022824"/>
    </source>
</evidence>
<dbReference type="Pfam" id="PF12932">
    <property type="entry name" value="Sec16"/>
    <property type="match status" value="1"/>
</dbReference>
<keyword evidence="4 6" id="KW-0256">Endoplasmic reticulum</keyword>
<feature type="compositionally biased region" description="Polar residues" evidence="7">
    <location>
        <begin position="1425"/>
        <end position="1452"/>
    </location>
</feature>
<dbReference type="InParanoid" id="E3MJT9"/>
<keyword evidence="6" id="KW-0653">Protein transport</keyword>
<feature type="region of interest" description="Disordered" evidence="7">
    <location>
        <begin position="1"/>
        <end position="499"/>
    </location>
</feature>
<keyword evidence="6" id="KW-0472">Membrane</keyword>
<feature type="compositionally biased region" description="Basic and acidic residues" evidence="7">
    <location>
        <begin position="449"/>
        <end position="480"/>
    </location>
</feature>
<name>E3MJT9_CAERE</name>
<feature type="compositionally biased region" description="Pro residues" evidence="7">
    <location>
        <begin position="1584"/>
        <end position="1599"/>
    </location>
</feature>
<protein>
    <recommendedName>
        <fullName evidence="6">Protein transport protein sec16</fullName>
    </recommendedName>
</protein>
<feature type="compositionally biased region" description="Low complexity" evidence="7">
    <location>
        <begin position="1502"/>
        <end position="1526"/>
    </location>
</feature>
<feature type="compositionally biased region" description="Low complexity" evidence="7">
    <location>
        <begin position="143"/>
        <end position="158"/>
    </location>
</feature>
<feature type="compositionally biased region" description="Pro residues" evidence="7">
    <location>
        <begin position="253"/>
        <end position="264"/>
    </location>
</feature>
<feature type="compositionally biased region" description="Polar residues" evidence="7">
    <location>
        <begin position="335"/>
        <end position="344"/>
    </location>
</feature>
<feature type="compositionally biased region" description="Basic and acidic residues" evidence="7">
    <location>
        <begin position="301"/>
        <end position="315"/>
    </location>
</feature>
<dbReference type="GO" id="GO:0070971">
    <property type="term" value="C:endoplasmic reticulum exit site"/>
    <property type="evidence" value="ECO:0007669"/>
    <property type="project" value="TreeGrafter"/>
</dbReference>
<feature type="domain" description="Sec16 Sec23-binding" evidence="8">
    <location>
        <begin position="1216"/>
        <end position="1279"/>
    </location>
</feature>
<feature type="domain" description="Sec16 Sec23-binding" evidence="8">
    <location>
        <begin position="1028"/>
        <end position="1153"/>
    </location>
</feature>